<comment type="caution">
    <text evidence="5">The sequence shown here is derived from an EMBL/GenBank/DDBJ whole genome shotgun (WGS) entry which is preliminary data.</text>
</comment>
<proteinExistence type="predicted"/>
<evidence type="ECO:0000259" key="4">
    <source>
        <dbReference type="PROSITE" id="PS50949"/>
    </source>
</evidence>
<evidence type="ECO:0000256" key="2">
    <source>
        <dbReference type="ARBA" id="ARBA00023125"/>
    </source>
</evidence>
<dbReference type="PANTHER" id="PTHR43537:SF5">
    <property type="entry name" value="UXU OPERON TRANSCRIPTIONAL REGULATOR"/>
    <property type="match status" value="1"/>
</dbReference>
<sequence length="304" mass="35356">MKSNQLARQVAQEISRRILARDFEPGQHISAQTVANDFGISRSPVREALQLLLDAGLVVQKPNRGFFVTDSQQQLERSNALSAALEDEQSDYQQIADDWRRDALPEEVTEQYLRNRYGITKARLNDLLVRAVREGWAERKPGYGWRFLTVAKTPEAFEKIYHFRMVIEPAAMLDPDYEIDLQMLANLKRIQMRMLDHDIEHQPLERLLSVGAGFHEELIKFSGNPYFHQSLVRVNQMRRLLEYRTVFNRERFVEQTQGHLAIIELLERGEVIEASYNMRRHLSGALKKKSPLLWSQEDANLGKI</sequence>
<keyword evidence="1" id="KW-0805">Transcription regulation</keyword>
<evidence type="ECO:0000256" key="1">
    <source>
        <dbReference type="ARBA" id="ARBA00023015"/>
    </source>
</evidence>
<reference evidence="5 6" key="1">
    <citation type="submission" date="2019-06" db="EMBL/GenBank/DDBJ databases">
        <title>Whole genome sequence for Rhodospirillaceae sp. R148.</title>
        <authorList>
            <person name="Wang G."/>
        </authorList>
    </citation>
    <scope>NUCLEOTIDE SEQUENCE [LARGE SCALE GENOMIC DNA]</scope>
    <source>
        <strain evidence="5 6">R148</strain>
    </source>
</reference>
<dbReference type="OrthoDB" id="7005926at2"/>
<feature type="domain" description="HTH gntR-type" evidence="4">
    <location>
        <begin position="4"/>
        <end position="71"/>
    </location>
</feature>
<dbReference type="PROSITE" id="PS50949">
    <property type="entry name" value="HTH_GNTR"/>
    <property type="match status" value="1"/>
</dbReference>
<evidence type="ECO:0000313" key="6">
    <source>
        <dbReference type="Proteomes" id="UP000315252"/>
    </source>
</evidence>
<keyword evidence="6" id="KW-1185">Reference proteome</keyword>
<dbReference type="InterPro" id="IPR036390">
    <property type="entry name" value="WH_DNA-bd_sf"/>
</dbReference>
<dbReference type="InterPro" id="IPR000524">
    <property type="entry name" value="Tscrpt_reg_HTH_GntR"/>
</dbReference>
<dbReference type="AlphaFoldDB" id="A0A545TMW3"/>
<accession>A0A545TMW3</accession>
<dbReference type="InterPro" id="IPR008920">
    <property type="entry name" value="TF_FadR/GntR_C"/>
</dbReference>
<dbReference type="Pfam" id="PF00392">
    <property type="entry name" value="GntR"/>
    <property type="match status" value="1"/>
</dbReference>
<dbReference type="SMART" id="SM00895">
    <property type="entry name" value="FCD"/>
    <property type="match status" value="1"/>
</dbReference>
<keyword evidence="2" id="KW-0238">DNA-binding</keyword>
<keyword evidence="3" id="KW-0804">Transcription</keyword>
<dbReference type="Gene3D" id="1.20.120.530">
    <property type="entry name" value="GntR ligand-binding domain-like"/>
    <property type="match status" value="1"/>
</dbReference>
<protein>
    <submittedName>
        <fullName evidence="5">GntR family transcriptional regulator</fullName>
    </submittedName>
</protein>
<dbReference type="GO" id="GO:0003700">
    <property type="term" value="F:DNA-binding transcription factor activity"/>
    <property type="evidence" value="ECO:0007669"/>
    <property type="project" value="InterPro"/>
</dbReference>
<dbReference type="Gene3D" id="1.10.10.10">
    <property type="entry name" value="Winged helix-like DNA-binding domain superfamily/Winged helix DNA-binding domain"/>
    <property type="match status" value="1"/>
</dbReference>
<dbReference type="SUPFAM" id="SSF48008">
    <property type="entry name" value="GntR ligand-binding domain-like"/>
    <property type="match status" value="1"/>
</dbReference>
<dbReference type="InterPro" id="IPR011711">
    <property type="entry name" value="GntR_C"/>
</dbReference>
<dbReference type="GO" id="GO:0003677">
    <property type="term" value="F:DNA binding"/>
    <property type="evidence" value="ECO:0007669"/>
    <property type="project" value="UniProtKB-KW"/>
</dbReference>
<dbReference type="SMART" id="SM00345">
    <property type="entry name" value="HTH_GNTR"/>
    <property type="match status" value="1"/>
</dbReference>
<dbReference type="Pfam" id="PF07729">
    <property type="entry name" value="FCD"/>
    <property type="match status" value="1"/>
</dbReference>
<dbReference type="CDD" id="cd07377">
    <property type="entry name" value="WHTH_GntR"/>
    <property type="match status" value="1"/>
</dbReference>
<evidence type="ECO:0000313" key="5">
    <source>
        <dbReference type="EMBL" id="TQV78572.1"/>
    </source>
</evidence>
<organism evidence="5 6">
    <name type="scientific">Denitrobaculum tricleocarpae</name>
    <dbReference type="NCBI Taxonomy" id="2591009"/>
    <lineage>
        <taxon>Bacteria</taxon>
        <taxon>Pseudomonadati</taxon>
        <taxon>Pseudomonadota</taxon>
        <taxon>Alphaproteobacteria</taxon>
        <taxon>Rhodospirillales</taxon>
        <taxon>Rhodospirillaceae</taxon>
        <taxon>Denitrobaculum</taxon>
    </lineage>
</organism>
<dbReference type="PANTHER" id="PTHR43537">
    <property type="entry name" value="TRANSCRIPTIONAL REGULATOR, GNTR FAMILY"/>
    <property type="match status" value="1"/>
</dbReference>
<dbReference type="Proteomes" id="UP000315252">
    <property type="component" value="Unassembled WGS sequence"/>
</dbReference>
<gene>
    <name evidence="5" type="ORF">FKG95_18635</name>
</gene>
<dbReference type="RefSeq" id="WP_142897905.1">
    <property type="nucleotide sequence ID" value="NZ_ML660057.1"/>
</dbReference>
<dbReference type="SUPFAM" id="SSF46785">
    <property type="entry name" value="Winged helix' DNA-binding domain"/>
    <property type="match status" value="1"/>
</dbReference>
<evidence type="ECO:0000256" key="3">
    <source>
        <dbReference type="ARBA" id="ARBA00023163"/>
    </source>
</evidence>
<name>A0A545TMW3_9PROT</name>
<dbReference type="EMBL" id="VHSH01000006">
    <property type="protein sequence ID" value="TQV78572.1"/>
    <property type="molecule type" value="Genomic_DNA"/>
</dbReference>
<dbReference type="InterPro" id="IPR036388">
    <property type="entry name" value="WH-like_DNA-bd_sf"/>
</dbReference>